<dbReference type="InterPro" id="IPR050267">
    <property type="entry name" value="Anti-sigma-factor_SerPK"/>
</dbReference>
<feature type="domain" description="Histidine kinase/HSP90-like ATPase" evidence="2">
    <location>
        <begin position="56"/>
        <end position="134"/>
    </location>
</feature>
<protein>
    <submittedName>
        <fullName evidence="3">ATP-binding protein</fullName>
    </submittedName>
</protein>
<name>A0ABP4GWG3_9ACTN</name>
<accession>A0ABP4GWG3</accession>
<keyword evidence="1" id="KW-0808">Transferase</keyword>
<evidence type="ECO:0000313" key="3">
    <source>
        <dbReference type="EMBL" id="GAA1240272.1"/>
    </source>
</evidence>
<dbReference type="EMBL" id="BAAALF010000052">
    <property type="protein sequence ID" value="GAA1240272.1"/>
    <property type="molecule type" value="Genomic_DNA"/>
</dbReference>
<dbReference type="PANTHER" id="PTHR35526:SF3">
    <property type="entry name" value="ANTI-SIGMA-F FACTOR RSBW"/>
    <property type="match status" value="1"/>
</dbReference>
<keyword evidence="4" id="KW-1185">Reference proteome</keyword>
<proteinExistence type="predicted"/>
<evidence type="ECO:0000259" key="2">
    <source>
        <dbReference type="Pfam" id="PF13581"/>
    </source>
</evidence>
<dbReference type="RefSeq" id="WP_425556031.1">
    <property type="nucleotide sequence ID" value="NZ_BAAALF010000052.1"/>
</dbReference>
<comment type="caution">
    <text evidence="3">The sequence shown here is derived from an EMBL/GenBank/DDBJ whole genome shotgun (WGS) entry which is preliminary data.</text>
</comment>
<keyword evidence="3" id="KW-0547">Nucleotide-binding</keyword>
<dbReference type="Proteomes" id="UP001500037">
    <property type="component" value="Unassembled WGS sequence"/>
</dbReference>
<dbReference type="InterPro" id="IPR036890">
    <property type="entry name" value="HATPase_C_sf"/>
</dbReference>
<reference evidence="4" key="1">
    <citation type="journal article" date="2019" name="Int. J. Syst. Evol. Microbiol.">
        <title>The Global Catalogue of Microorganisms (GCM) 10K type strain sequencing project: providing services to taxonomists for standard genome sequencing and annotation.</title>
        <authorList>
            <consortium name="The Broad Institute Genomics Platform"/>
            <consortium name="The Broad Institute Genome Sequencing Center for Infectious Disease"/>
            <person name="Wu L."/>
            <person name="Ma J."/>
        </authorList>
    </citation>
    <scope>NUCLEOTIDE SEQUENCE [LARGE SCALE GENOMIC DNA]</scope>
    <source>
        <strain evidence="4">JCM 13004</strain>
    </source>
</reference>
<evidence type="ECO:0000313" key="4">
    <source>
        <dbReference type="Proteomes" id="UP001500037"/>
    </source>
</evidence>
<dbReference type="InterPro" id="IPR003594">
    <property type="entry name" value="HATPase_dom"/>
</dbReference>
<dbReference type="PANTHER" id="PTHR35526">
    <property type="entry name" value="ANTI-SIGMA-F FACTOR RSBW-RELATED"/>
    <property type="match status" value="1"/>
</dbReference>
<keyword evidence="1" id="KW-0723">Serine/threonine-protein kinase</keyword>
<gene>
    <name evidence="3" type="ORF">GCM10009665_33920</name>
</gene>
<organism evidence="3 4">
    <name type="scientific">Kitasatospora nipponensis</name>
    <dbReference type="NCBI Taxonomy" id="258049"/>
    <lineage>
        <taxon>Bacteria</taxon>
        <taxon>Bacillati</taxon>
        <taxon>Actinomycetota</taxon>
        <taxon>Actinomycetes</taxon>
        <taxon>Kitasatosporales</taxon>
        <taxon>Streptomycetaceae</taxon>
        <taxon>Kitasatospora</taxon>
    </lineage>
</organism>
<dbReference type="SUPFAM" id="SSF55874">
    <property type="entry name" value="ATPase domain of HSP90 chaperone/DNA topoisomerase II/histidine kinase"/>
    <property type="match status" value="1"/>
</dbReference>
<dbReference type="CDD" id="cd16936">
    <property type="entry name" value="HATPase_RsbW-like"/>
    <property type="match status" value="1"/>
</dbReference>
<evidence type="ECO:0000256" key="1">
    <source>
        <dbReference type="ARBA" id="ARBA00022527"/>
    </source>
</evidence>
<keyword evidence="3" id="KW-0067">ATP-binding</keyword>
<dbReference type="Gene3D" id="3.30.565.10">
    <property type="entry name" value="Histidine kinase-like ATPase, C-terminal domain"/>
    <property type="match status" value="1"/>
</dbReference>
<keyword evidence="1" id="KW-0418">Kinase</keyword>
<sequence length="165" mass="17881">MSVSDPRTSDRPVLPALPPHGQLRRLALTGTAGTVGRCRDHTRQALHDWGWLPTADPRQRERADDVLLIVSELVTNACRHAGGPDQLVLHARGSVLRIEVLDPLPTALQPRLPHRPGQPGGHGLHMVALLASRWGHTLLTEPPGKSVWAEIDLPDGLDVSDPPDA</sequence>
<dbReference type="GO" id="GO:0005524">
    <property type="term" value="F:ATP binding"/>
    <property type="evidence" value="ECO:0007669"/>
    <property type="project" value="UniProtKB-KW"/>
</dbReference>
<dbReference type="Pfam" id="PF13581">
    <property type="entry name" value="HATPase_c_2"/>
    <property type="match status" value="1"/>
</dbReference>